<dbReference type="GO" id="GO:0000407">
    <property type="term" value="C:phagophore assembly site"/>
    <property type="evidence" value="ECO:0007669"/>
    <property type="project" value="TreeGrafter"/>
</dbReference>
<proteinExistence type="inferred from homology"/>
<comment type="subcellular location">
    <subcellularLocation>
        <location evidence="1">Early endosome membrane</location>
        <topology evidence="1">Peripheral membrane protein</topology>
        <orientation evidence="1">Cytoplasmic side</orientation>
    </subcellularLocation>
</comment>
<dbReference type="PANTHER" id="PTHR45949">
    <property type="entry name" value="SORTING NEXIN-4"/>
    <property type="match status" value="1"/>
</dbReference>
<dbReference type="GO" id="GO:0031901">
    <property type="term" value="C:early endosome membrane"/>
    <property type="evidence" value="ECO:0007669"/>
    <property type="project" value="UniProtKB-SubCell"/>
</dbReference>
<dbReference type="GO" id="GO:0000422">
    <property type="term" value="P:autophagy of mitochondrion"/>
    <property type="evidence" value="ECO:0007669"/>
    <property type="project" value="TreeGrafter"/>
</dbReference>
<name>A0A8J6ABZ5_GALPY</name>
<dbReference type="Gene3D" id="3.30.1520.10">
    <property type="entry name" value="Phox-like domain"/>
    <property type="match status" value="1"/>
</dbReference>
<evidence type="ECO:0000256" key="6">
    <source>
        <dbReference type="ARBA" id="ARBA00038663"/>
    </source>
</evidence>
<evidence type="ECO:0000313" key="8">
    <source>
        <dbReference type="EMBL" id="KAG8508564.1"/>
    </source>
</evidence>
<dbReference type="InterPro" id="IPR027267">
    <property type="entry name" value="AH/BAR_dom_sf"/>
</dbReference>
<organism evidence="8 9">
    <name type="scientific">Galemys pyrenaicus</name>
    <name type="common">Iberian desman</name>
    <name type="synonym">Pyrenean desman</name>
    <dbReference type="NCBI Taxonomy" id="202257"/>
    <lineage>
        <taxon>Eukaryota</taxon>
        <taxon>Metazoa</taxon>
        <taxon>Chordata</taxon>
        <taxon>Craniata</taxon>
        <taxon>Vertebrata</taxon>
        <taxon>Euteleostomi</taxon>
        <taxon>Mammalia</taxon>
        <taxon>Eutheria</taxon>
        <taxon>Laurasiatheria</taxon>
        <taxon>Eulipotyphla</taxon>
        <taxon>Talpidae</taxon>
        <taxon>Galemys</taxon>
    </lineage>
</organism>
<dbReference type="Gene3D" id="1.20.1270.60">
    <property type="entry name" value="Arfaptin homology (AH) domain/BAR domain"/>
    <property type="match status" value="1"/>
</dbReference>
<comment type="subunit">
    <text evidence="6">Heterodimer; heterodimerizes with SNX4.</text>
</comment>
<dbReference type="PANTHER" id="PTHR45949:SF1">
    <property type="entry name" value="SORTING NEXIN-30"/>
    <property type="match status" value="1"/>
</dbReference>
<evidence type="ECO:0000256" key="1">
    <source>
        <dbReference type="ARBA" id="ARBA00004469"/>
    </source>
</evidence>
<evidence type="ECO:0000259" key="7">
    <source>
        <dbReference type="PROSITE" id="PS50195"/>
    </source>
</evidence>
<dbReference type="OrthoDB" id="205639at2759"/>
<dbReference type="InterPro" id="IPR036871">
    <property type="entry name" value="PX_dom_sf"/>
</dbReference>
<accession>A0A8J6ABZ5</accession>
<evidence type="ECO:0000256" key="5">
    <source>
        <dbReference type="ARBA" id="ARBA00022927"/>
    </source>
</evidence>
<feature type="domain" description="PX" evidence="7">
    <location>
        <begin position="89"/>
        <end position="210"/>
    </location>
</feature>
<comment type="caution">
    <text evidence="8">The sequence shown here is derived from an EMBL/GenBank/DDBJ whole genome shotgun (WGS) entry which is preliminary data.</text>
</comment>
<keyword evidence="9" id="KW-1185">Reference proteome</keyword>
<protein>
    <recommendedName>
        <fullName evidence="3">Sorting nexin-30</fullName>
    </recommendedName>
</protein>
<dbReference type="InterPro" id="IPR001683">
    <property type="entry name" value="PX_dom"/>
</dbReference>
<dbReference type="EMBL" id="JAGFMF010012011">
    <property type="protein sequence ID" value="KAG8508564.1"/>
    <property type="molecule type" value="Genomic_DNA"/>
</dbReference>
<dbReference type="SUPFAM" id="SSF103657">
    <property type="entry name" value="BAR/IMD domain-like"/>
    <property type="match status" value="1"/>
</dbReference>
<dbReference type="CDD" id="cd06860">
    <property type="entry name" value="PX_SNX7_30_like"/>
    <property type="match status" value="1"/>
</dbReference>
<keyword evidence="4" id="KW-0813">Transport</keyword>
<dbReference type="Pfam" id="PF00787">
    <property type="entry name" value="PX"/>
    <property type="match status" value="1"/>
</dbReference>
<comment type="similarity">
    <text evidence="2">Belongs to the sorting nexin family.</text>
</comment>
<evidence type="ECO:0000256" key="3">
    <source>
        <dbReference type="ARBA" id="ARBA00015234"/>
    </source>
</evidence>
<dbReference type="GO" id="GO:0034727">
    <property type="term" value="P:piecemeal microautophagy of the nucleus"/>
    <property type="evidence" value="ECO:0007669"/>
    <property type="project" value="TreeGrafter"/>
</dbReference>
<evidence type="ECO:0000313" key="9">
    <source>
        <dbReference type="Proteomes" id="UP000700334"/>
    </source>
</evidence>
<evidence type="ECO:0000256" key="4">
    <source>
        <dbReference type="ARBA" id="ARBA00022448"/>
    </source>
</evidence>
<dbReference type="GO" id="GO:0032456">
    <property type="term" value="P:endocytic recycling"/>
    <property type="evidence" value="ECO:0007669"/>
    <property type="project" value="TreeGrafter"/>
</dbReference>
<feature type="non-terminal residue" evidence="8">
    <location>
        <position position="1"/>
    </location>
</feature>
<dbReference type="GO" id="GO:0061709">
    <property type="term" value="P:reticulophagy"/>
    <property type="evidence" value="ECO:0007669"/>
    <property type="project" value="TreeGrafter"/>
</dbReference>
<dbReference type="GO" id="GO:0035091">
    <property type="term" value="F:phosphatidylinositol binding"/>
    <property type="evidence" value="ECO:0007669"/>
    <property type="project" value="InterPro"/>
</dbReference>
<dbReference type="SMART" id="SM00312">
    <property type="entry name" value="PX"/>
    <property type="match status" value="1"/>
</dbReference>
<evidence type="ECO:0000256" key="2">
    <source>
        <dbReference type="ARBA" id="ARBA00010883"/>
    </source>
</evidence>
<keyword evidence="5" id="KW-0653">Protein transport</keyword>
<dbReference type="SUPFAM" id="SSF64268">
    <property type="entry name" value="PX domain"/>
    <property type="match status" value="1"/>
</dbReference>
<feature type="non-terminal residue" evidence="8">
    <location>
        <position position="505"/>
    </location>
</feature>
<dbReference type="Proteomes" id="UP000700334">
    <property type="component" value="Unassembled WGS sequence"/>
</dbReference>
<dbReference type="GO" id="GO:0015031">
    <property type="term" value="P:protein transport"/>
    <property type="evidence" value="ECO:0007669"/>
    <property type="project" value="UniProtKB-KW"/>
</dbReference>
<reference evidence="8" key="1">
    <citation type="journal article" date="2021" name="Evol. Appl.">
        <title>The genome of the Pyrenean desman and the effects of bottlenecks and inbreeding on the genomic landscape of an endangered species.</title>
        <authorList>
            <person name="Escoda L."/>
            <person name="Castresana J."/>
        </authorList>
    </citation>
    <scope>NUCLEOTIDE SEQUENCE</scope>
    <source>
        <strain evidence="8">IBE-C5619</strain>
    </source>
</reference>
<sequence>HLLQSAGLSAERLLQEDSEEDCEDGGAWVMHFTSVIHWPPCPFHGVFMFSLHDLILPNGGTPAGTSSPASSSSLLNRLQLDDDMDGETRDLFVTVDDPKKHVCTMETYITYRITTKSTRVEFDLPEYSVRRRYQDFDWLRNKLEESQPTHLIPPLPEKFVVKGVVDRFSEEFVETRRKALDKFLKRIADHPVLSFNEHFNVFLTAKDLTAYKKQGMALLTRVGESVKHVTGGYKLRSRPLEFAAIGEYLDTFALKLGTIDRIAQRIIKEEIEYLVELREYGPVYSTWSALEGELAEPLEGVSACIGNCSTALEELTDDMTEDFLPVLREYTLYSDCMKSVLKKRDQVQAEYEAKLDSVVLRKEDRPKVPVDVEKCQDRMECFNADLKADVERWQDNKRQDFRQLLMGMADRNIQYYEKPDLKQRLPRIEKQGPPARCALVFCVVLQPLRVLVLCAEVVLSWRAEPPRCPLGSHAHTPLTKTVVSPSVPVGPAVSCRQRPPGLQPE</sequence>
<dbReference type="PROSITE" id="PS50195">
    <property type="entry name" value="PX"/>
    <property type="match status" value="1"/>
</dbReference>
<dbReference type="AlphaFoldDB" id="A0A8J6ABZ5"/>
<gene>
    <name evidence="8" type="ORF">J0S82_020615</name>
</gene>